<sequence>MNIKINGEETKLPCDKPTVADALQWHLSALERKQSFAVAVNSSFIAKDNYTTTPLASNDCVDIFLPIQGG</sequence>
<reference evidence="1 2" key="1">
    <citation type="submission" date="2020-04" db="EMBL/GenBank/DDBJ databases">
        <title>Thalassotalea sp. M1531, isolated from the surface of marine red alga.</title>
        <authorList>
            <person name="Pang L."/>
            <person name="Lu D.-C."/>
        </authorList>
    </citation>
    <scope>NUCLEOTIDE SEQUENCE [LARGE SCALE GENOMIC DNA]</scope>
    <source>
        <strain evidence="1 2">M1531</strain>
    </source>
</reference>
<name>A0A7Y0LAQ4_9GAMM</name>
<evidence type="ECO:0000313" key="2">
    <source>
        <dbReference type="Proteomes" id="UP000568664"/>
    </source>
</evidence>
<dbReference type="EMBL" id="JABBXH010000001">
    <property type="protein sequence ID" value="NMP30642.1"/>
    <property type="molecule type" value="Genomic_DNA"/>
</dbReference>
<dbReference type="InterPro" id="IPR012675">
    <property type="entry name" value="Beta-grasp_dom_sf"/>
</dbReference>
<dbReference type="InterPro" id="IPR016155">
    <property type="entry name" value="Mopterin_synth/thiamin_S_b"/>
</dbReference>
<dbReference type="Gene3D" id="3.10.20.30">
    <property type="match status" value="1"/>
</dbReference>
<dbReference type="NCBIfam" id="TIGR01683">
    <property type="entry name" value="thiS"/>
    <property type="match status" value="1"/>
</dbReference>
<comment type="caution">
    <text evidence="1">The sequence shown here is derived from an EMBL/GenBank/DDBJ whole genome shotgun (WGS) entry which is preliminary data.</text>
</comment>
<dbReference type="RefSeq" id="WP_169073930.1">
    <property type="nucleotide sequence ID" value="NZ_JABBXH010000001.1"/>
</dbReference>
<proteinExistence type="predicted"/>
<dbReference type="Proteomes" id="UP000568664">
    <property type="component" value="Unassembled WGS sequence"/>
</dbReference>
<gene>
    <name evidence="1" type="primary">thiS</name>
    <name evidence="1" type="ORF">HII17_03620</name>
</gene>
<dbReference type="Pfam" id="PF02597">
    <property type="entry name" value="ThiS"/>
    <property type="match status" value="1"/>
</dbReference>
<organism evidence="1 2">
    <name type="scientific">Thalassotalea algicola</name>
    <dbReference type="NCBI Taxonomy" id="2716224"/>
    <lineage>
        <taxon>Bacteria</taxon>
        <taxon>Pseudomonadati</taxon>
        <taxon>Pseudomonadota</taxon>
        <taxon>Gammaproteobacteria</taxon>
        <taxon>Alteromonadales</taxon>
        <taxon>Colwelliaceae</taxon>
        <taxon>Thalassotalea</taxon>
    </lineage>
</organism>
<dbReference type="AlphaFoldDB" id="A0A7Y0LAQ4"/>
<keyword evidence="2" id="KW-1185">Reference proteome</keyword>
<dbReference type="CDD" id="cd00565">
    <property type="entry name" value="Ubl_ThiS"/>
    <property type="match status" value="1"/>
</dbReference>
<dbReference type="InterPro" id="IPR003749">
    <property type="entry name" value="ThiS/MoaD-like"/>
</dbReference>
<dbReference type="InterPro" id="IPR010035">
    <property type="entry name" value="Thi_S"/>
</dbReference>
<accession>A0A7Y0LAQ4</accession>
<protein>
    <submittedName>
        <fullName evidence="1">Sulfur carrier protein ThiS</fullName>
    </submittedName>
</protein>
<evidence type="ECO:0000313" key="1">
    <source>
        <dbReference type="EMBL" id="NMP30642.1"/>
    </source>
</evidence>
<dbReference type="SUPFAM" id="SSF54285">
    <property type="entry name" value="MoaD/ThiS"/>
    <property type="match status" value="1"/>
</dbReference>